<protein>
    <submittedName>
        <fullName evidence="1">Uncharacterized protein</fullName>
    </submittedName>
</protein>
<reference evidence="1" key="2">
    <citation type="journal article" date="2015" name="Fish Shellfish Immunol.">
        <title>Early steps in the European eel (Anguilla anguilla)-Vibrio vulnificus interaction in the gills: Role of the RtxA13 toxin.</title>
        <authorList>
            <person name="Callol A."/>
            <person name="Pajuelo D."/>
            <person name="Ebbesson L."/>
            <person name="Teles M."/>
            <person name="MacKenzie S."/>
            <person name="Amaro C."/>
        </authorList>
    </citation>
    <scope>NUCLEOTIDE SEQUENCE</scope>
</reference>
<sequence length="36" mass="4261">MFFFLSRNVGSTYCNAWFIVQHNGFKTVKKKKGMMN</sequence>
<reference evidence="1" key="1">
    <citation type="submission" date="2014-11" db="EMBL/GenBank/DDBJ databases">
        <authorList>
            <person name="Amaro Gonzalez C."/>
        </authorList>
    </citation>
    <scope>NUCLEOTIDE SEQUENCE</scope>
</reference>
<accession>A0A0E9QTK8</accession>
<name>A0A0E9QTK8_ANGAN</name>
<proteinExistence type="predicted"/>
<dbReference type="EMBL" id="GBXM01089149">
    <property type="protein sequence ID" value="JAH19428.1"/>
    <property type="molecule type" value="Transcribed_RNA"/>
</dbReference>
<dbReference type="AlphaFoldDB" id="A0A0E9QTK8"/>
<evidence type="ECO:0000313" key="1">
    <source>
        <dbReference type="EMBL" id="JAH19428.1"/>
    </source>
</evidence>
<organism evidence="1">
    <name type="scientific">Anguilla anguilla</name>
    <name type="common">European freshwater eel</name>
    <name type="synonym">Muraena anguilla</name>
    <dbReference type="NCBI Taxonomy" id="7936"/>
    <lineage>
        <taxon>Eukaryota</taxon>
        <taxon>Metazoa</taxon>
        <taxon>Chordata</taxon>
        <taxon>Craniata</taxon>
        <taxon>Vertebrata</taxon>
        <taxon>Euteleostomi</taxon>
        <taxon>Actinopterygii</taxon>
        <taxon>Neopterygii</taxon>
        <taxon>Teleostei</taxon>
        <taxon>Anguilliformes</taxon>
        <taxon>Anguillidae</taxon>
        <taxon>Anguilla</taxon>
    </lineage>
</organism>